<sequence length="30" mass="3156">VSSETRKSSININYSGSMTGTVNLNVLSPV</sequence>
<gene>
    <name evidence="1" type="ORF">S01H4_12440</name>
</gene>
<name>X0Z365_9ZZZZ</name>
<accession>X0Z365</accession>
<proteinExistence type="predicted"/>
<dbReference type="EMBL" id="BART01005284">
    <property type="protein sequence ID" value="GAG63735.1"/>
    <property type="molecule type" value="Genomic_DNA"/>
</dbReference>
<feature type="non-terminal residue" evidence="1">
    <location>
        <position position="1"/>
    </location>
</feature>
<dbReference type="AlphaFoldDB" id="X0Z365"/>
<organism evidence="1">
    <name type="scientific">marine sediment metagenome</name>
    <dbReference type="NCBI Taxonomy" id="412755"/>
    <lineage>
        <taxon>unclassified sequences</taxon>
        <taxon>metagenomes</taxon>
        <taxon>ecological metagenomes</taxon>
    </lineage>
</organism>
<reference evidence="1" key="1">
    <citation type="journal article" date="2014" name="Front. Microbiol.">
        <title>High frequency of phylogenetically diverse reductive dehalogenase-homologous genes in deep subseafloor sedimentary metagenomes.</title>
        <authorList>
            <person name="Kawai M."/>
            <person name="Futagami T."/>
            <person name="Toyoda A."/>
            <person name="Takaki Y."/>
            <person name="Nishi S."/>
            <person name="Hori S."/>
            <person name="Arai W."/>
            <person name="Tsubouchi T."/>
            <person name="Morono Y."/>
            <person name="Uchiyama I."/>
            <person name="Ito T."/>
            <person name="Fujiyama A."/>
            <person name="Inagaki F."/>
            <person name="Takami H."/>
        </authorList>
    </citation>
    <scope>NUCLEOTIDE SEQUENCE</scope>
    <source>
        <strain evidence="1">Expedition CK06-06</strain>
    </source>
</reference>
<comment type="caution">
    <text evidence="1">The sequence shown here is derived from an EMBL/GenBank/DDBJ whole genome shotgun (WGS) entry which is preliminary data.</text>
</comment>
<evidence type="ECO:0000313" key="1">
    <source>
        <dbReference type="EMBL" id="GAG63735.1"/>
    </source>
</evidence>
<protein>
    <submittedName>
        <fullName evidence="1">Uncharacterized protein</fullName>
    </submittedName>
</protein>